<dbReference type="Proteomes" id="UP001057402">
    <property type="component" value="Chromosome 1"/>
</dbReference>
<proteinExistence type="predicted"/>
<keyword evidence="2" id="KW-1185">Reference proteome</keyword>
<name>A0ACB9SBL8_9MYRT</name>
<comment type="caution">
    <text evidence="1">The sequence shown here is derived from an EMBL/GenBank/DDBJ whole genome shotgun (WGS) entry which is preliminary data.</text>
</comment>
<dbReference type="EMBL" id="CM042880">
    <property type="protein sequence ID" value="KAI4387926.1"/>
    <property type="molecule type" value="Genomic_DNA"/>
</dbReference>
<gene>
    <name evidence="1" type="ORF">MLD38_000309</name>
</gene>
<sequence>MTRSGSPMPNNFIYPHVLKACDGAFATGSVHAQVVETALVDSYARTGDSVRIAREMFDEMSERTVVSWTAMISGYARIGQIDEEQGAHKTPGCSWVEVNNRLHQFYSLDLSHCRSVEIYAMLDSLAAVA</sequence>
<accession>A0ACB9SBL8</accession>
<organism evidence="1 2">
    <name type="scientific">Melastoma candidum</name>
    <dbReference type="NCBI Taxonomy" id="119954"/>
    <lineage>
        <taxon>Eukaryota</taxon>
        <taxon>Viridiplantae</taxon>
        <taxon>Streptophyta</taxon>
        <taxon>Embryophyta</taxon>
        <taxon>Tracheophyta</taxon>
        <taxon>Spermatophyta</taxon>
        <taxon>Magnoliopsida</taxon>
        <taxon>eudicotyledons</taxon>
        <taxon>Gunneridae</taxon>
        <taxon>Pentapetalae</taxon>
        <taxon>rosids</taxon>
        <taxon>malvids</taxon>
        <taxon>Myrtales</taxon>
        <taxon>Melastomataceae</taxon>
        <taxon>Melastomatoideae</taxon>
        <taxon>Melastomateae</taxon>
        <taxon>Melastoma</taxon>
    </lineage>
</organism>
<evidence type="ECO:0000313" key="1">
    <source>
        <dbReference type="EMBL" id="KAI4387926.1"/>
    </source>
</evidence>
<protein>
    <submittedName>
        <fullName evidence="1">Uncharacterized protein</fullName>
    </submittedName>
</protein>
<reference evidence="2" key="1">
    <citation type="journal article" date="2023" name="Front. Plant Sci.">
        <title>Chromosomal-level genome assembly of Melastoma candidum provides insights into trichome evolution.</title>
        <authorList>
            <person name="Zhong Y."/>
            <person name="Wu W."/>
            <person name="Sun C."/>
            <person name="Zou P."/>
            <person name="Liu Y."/>
            <person name="Dai S."/>
            <person name="Zhou R."/>
        </authorList>
    </citation>
    <scope>NUCLEOTIDE SEQUENCE [LARGE SCALE GENOMIC DNA]</scope>
</reference>
<evidence type="ECO:0000313" key="2">
    <source>
        <dbReference type="Proteomes" id="UP001057402"/>
    </source>
</evidence>